<reference evidence="2" key="1">
    <citation type="submission" date="2021-03" db="EMBL/GenBank/DDBJ databases">
        <title>Draft genome sequence of rust myrtle Austropuccinia psidii MF-1, a brazilian biotype.</title>
        <authorList>
            <person name="Quecine M.C."/>
            <person name="Pachon D.M.R."/>
            <person name="Bonatelli M.L."/>
            <person name="Correr F.H."/>
            <person name="Franceschini L.M."/>
            <person name="Leite T.F."/>
            <person name="Margarido G.R.A."/>
            <person name="Almeida C.A."/>
            <person name="Ferrarezi J.A."/>
            <person name="Labate C.A."/>
        </authorList>
    </citation>
    <scope>NUCLEOTIDE SEQUENCE</scope>
    <source>
        <strain evidence="2">MF-1</strain>
    </source>
</reference>
<evidence type="ECO:0000313" key="3">
    <source>
        <dbReference type="Proteomes" id="UP000765509"/>
    </source>
</evidence>
<dbReference type="EMBL" id="AVOT02000443">
    <property type="protein sequence ID" value="MBW0462899.1"/>
    <property type="molecule type" value="Genomic_DNA"/>
</dbReference>
<gene>
    <name evidence="2" type="ORF">O181_002614</name>
</gene>
<evidence type="ECO:0000256" key="1">
    <source>
        <dbReference type="SAM" id="MobiDB-lite"/>
    </source>
</evidence>
<sequence length="84" mass="9300">MGKKCGAETDDEEIEGGVIDLKVLSPGETNWDEYVGDGEWLNVYDEEEDVDFEPDEEEGEEEEDDYDKSEGVGSDVEMGGVEDA</sequence>
<dbReference type="Proteomes" id="UP000765509">
    <property type="component" value="Unassembled WGS sequence"/>
</dbReference>
<feature type="compositionally biased region" description="Acidic residues" evidence="1">
    <location>
        <begin position="48"/>
        <end position="67"/>
    </location>
</feature>
<protein>
    <submittedName>
        <fullName evidence="2">Uncharacterized protein</fullName>
    </submittedName>
</protein>
<accession>A0A9Q3BCK9</accession>
<proteinExistence type="predicted"/>
<comment type="caution">
    <text evidence="2">The sequence shown here is derived from an EMBL/GenBank/DDBJ whole genome shotgun (WGS) entry which is preliminary data.</text>
</comment>
<name>A0A9Q3BCK9_9BASI</name>
<dbReference type="AlphaFoldDB" id="A0A9Q3BCK9"/>
<keyword evidence="3" id="KW-1185">Reference proteome</keyword>
<evidence type="ECO:0000313" key="2">
    <source>
        <dbReference type="EMBL" id="MBW0462899.1"/>
    </source>
</evidence>
<feature type="region of interest" description="Disordered" evidence="1">
    <location>
        <begin position="48"/>
        <end position="84"/>
    </location>
</feature>
<organism evidence="2 3">
    <name type="scientific">Austropuccinia psidii MF-1</name>
    <dbReference type="NCBI Taxonomy" id="1389203"/>
    <lineage>
        <taxon>Eukaryota</taxon>
        <taxon>Fungi</taxon>
        <taxon>Dikarya</taxon>
        <taxon>Basidiomycota</taxon>
        <taxon>Pucciniomycotina</taxon>
        <taxon>Pucciniomycetes</taxon>
        <taxon>Pucciniales</taxon>
        <taxon>Sphaerophragmiaceae</taxon>
        <taxon>Austropuccinia</taxon>
    </lineage>
</organism>